<dbReference type="SUPFAM" id="SSF47095">
    <property type="entry name" value="HMG-box"/>
    <property type="match status" value="1"/>
</dbReference>
<name>A0ABR4J575_9EURO</name>
<feature type="DNA-binding region" description="HMG box" evidence="2">
    <location>
        <begin position="141"/>
        <end position="209"/>
    </location>
</feature>
<evidence type="ECO:0000256" key="2">
    <source>
        <dbReference type="PROSITE-ProRule" id="PRU00267"/>
    </source>
</evidence>
<keyword evidence="2" id="KW-0539">Nucleus</keyword>
<dbReference type="SMART" id="SM00398">
    <property type="entry name" value="HMG"/>
    <property type="match status" value="1"/>
</dbReference>
<feature type="compositionally biased region" description="Polar residues" evidence="3">
    <location>
        <begin position="293"/>
        <end position="304"/>
    </location>
</feature>
<gene>
    <name evidence="5" type="ORF">BDW59DRAFT_137296</name>
</gene>
<evidence type="ECO:0000313" key="5">
    <source>
        <dbReference type="EMBL" id="KAL2835191.1"/>
    </source>
</evidence>
<dbReference type="InterPro" id="IPR050140">
    <property type="entry name" value="SRY-related_HMG-box_TF-like"/>
</dbReference>
<keyword evidence="6" id="KW-1185">Reference proteome</keyword>
<feature type="compositionally biased region" description="Basic and acidic residues" evidence="3">
    <location>
        <begin position="318"/>
        <end position="327"/>
    </location>
</feature>
<evidence type="ECO:0000259" key="4">
    <source>
        <dbReference type="PROSITE" id="PS50118"/>
    </source>
</evidence>
<dbReference type="Gene3D" id="1.10.30.10">
    <property type="entry name" value="High mobility group box domain"/>
    <property type="match status" value="1"/>
</dbReference>
<dbReference type="Pfam" id="PF00505">
    <property type="entry name" value="HMG_box"/>
    <property type="match status" value="1"/>
</dbReference>
<feature type="region of interest" description="Disordered" evidence="3">
    <location>
        <begin position="467"/>
        <end position="492"/>
    </location>
</feature>
<feature type="compositionally biased region" description="Polar residues" evidence="3">
    <location>
        <begin position="378"/>
        <end position="391"/>
    </location>
</feature>
<feature type="region of interest" description="Disordered" evidence="3">
    <location>
        <begin position="195"/>
        <end position="335"/>
    </location>
</feature>
<dbReference type="EMBL" id="JBFXLS010000001">
    <property type="protein sequence ID" value="KAL2835191.1"/>
    <property type="molecule type" value="Genomic_DNA"/>
</dbReference>
<feature type="compositionally biased region" description="Basic and acidic residues" evidence="3">
    <location>
        <begin position="514"/>
        <end position="524"/>
    </location>
</feature>
<feature type="compositionally biased region" description="Low complexity" evidence="3">
    <location>
        <begin position="564"/>
        <end position="575"/>
    </location>
</feature>
<dbReference type="CDD" id="cd01389">
    <property type="entry name" value="HMG-box_ROX1-like"/>
    <property type="match status" value="1"/>
</dbReference>
<reference evidence="5 6" key="1">
    <citation type="submission" date="2024-07" db="EMBL/GenBank/DDBJ databases">
        <title>Section-level genome sequencing and comparative genomics of Aspergillus sections Usti and Cavernicolus.</title>
        <authorList>
            <consortium name="Lawrence Berkeley National Laboratory"/>
            <person name="Nybo J.L."/>
            <person name="Vesth T.C."/>
            <person name="Theobald S."/>
            <person name="Frisvad J.C."/>
            <person name="Larsen T.O."/>
            <person name="Kjaerboelling I."/>
            <person name="Rothschild-Mancinelli K."/>
            <person name="Lyhne E.K."/>
            <person name="Kogle M.E."/>
            <person name="Barry K."/>
            <person name="Clum A."/>
            <person name="Na H."/>
            <person name="Ledsgaard L."/>
            <person name="Lin J."/>
            <person name="Lipzen A."/>
            <person name="Kuo A."/>
            <person name="Riley R."/>
            <person name="Mondo S."/>
            <person name="LaButti K."/>
            <person name="Haridas S."/>
            <person name="Pangalinan J."/>
            <person name="Salamov A.A."/>
            <person name="Simmons B.A."/>
            <person name="Magnuson J.K."/>
            <person name="Chen J."/>
            <person name="Drula E."/>
            <person name="Henrissat B."/>
            <person name="Wiebenga A."/>
            <person name="Lubbers R.J."/>
            <person name="Gomes A.C."/>
            <person name="Makela M.R."/>
            <person name="Stajich J."/>
            <person name="Grigoriev I.V."/>
            <person name="Mortensen U.H."/>
            <person name="De vries R.P."/>
            <person name="Baker S.E."/>
            <person name="Andersen M.R."/>
        </authorList>
    </citation>
    <scope>NUCLEOTIDE SEQUENCE [LARGE SCALE GENOMIC DNA]</scope>
    <source>
        <strain evidence="5 6">CBS 600.67</strain>
    </source>
</reference>
<protein>
    <submittedName>
        <fullName evidence="5">HMG box protein</fullName>
    </submittedName>
</protein>
<organism evidence="5 6">
    <name type="scientific">Aspergillus cavernicola</name>
    <dbReference type="NCBI Taxonomy" id="176166"/>
    <lineage>
        <taxon>Eukaryota</taxon>
        <taxon>Fungi</taxon>
        <taxon>Dikarya</taxon>
        <taxon>Ascomycota</taxon>
        <taxon>Pezizomycotina</taxon>
        <taxon>Eurotiomycetes</taxon>
        <taxon>Eurotiomycetidae</taxon>
        <taxon>Eurotiales</taxon>
        <taxon>Aspergillaceae</taxon>
        <taxon>Aspergillus</taxon>
        <taxon>Aspergillus subgen. Nidulantes</taxon>
    </lineage>
</organism>
<dbReference type="PANTHER" id="PTHR10270">
    <property type="entry name" value="SOX TRANSCRIPTION FACTOR"/>
    <property type="match status" value="1"/>
</dbReference>
<dbReference type="InterPro" id="IPR036910">
    <property type="entry name" value="HMG_box_dom_sf"/>
</dbReference>
<comment type="caution">
    <text evidence="5">The sequence shown here is derived from an EMBL/GenBank/DDBJ whole genome shotgun (WGS) entry which is preliminary data.</text>
</comment>
<feature type="region of interest" description="Disordered" evidence="3">
    <location>
        <begin position="356"/>
        <end position="391"/>
    </location>
</feature>
<evidence type="ECO:0000256" key="1">
    <source>
        <dbReference type="ARBA" id="ARBA00023125"/>
    </source>
</evidence>
<dbReference type="PROSITE" id="PS50118">
    <property type="entry name" value="HMG_BOX_2"/>
    <property type="match status" value="1"/>
</dbReference>
<feature type="region of interest" description="Disordered" evidence="3">
    <location>
        <begin position="514"/>
        <end position="575"/>
    </location>
</feature>
<proteinExistence type="predicted"/>
<feature type="domain" description="HMG box" evidence="4">
    <location>
        <begin position="141"/>
        <end position="209"/>
    </location>
</feature>
<dbReference type="PANTHER" id="PTHR10270:SF320">
    <property type="entry name" value="BOX TRANSCRIPTIONAL REGULATOR, PUTATIVE (AFU_ORTHOLOGUE AFUA_4G10820)-RELATED"/>
    <property type="match status" value="1"/>
</dbReference>
<keyword evidence="1 2" id="KW-0238">DNA-binding</keyword>
<feature type="compositionally biased region" description="Polar residues" evidence="3">
    <location>
        <begin position="254"/>
        <end position="264"/>
    </location>
</feature>
<feature type="region of interest" description="Disordered" evidence="3">
    <location>
        <begin position="77"/>
        <end position="130"/>
    </location>
</feature>
<sequence>MSYDRVLPKPVALHHDSPQVSLSRPTTSNLLEHKIMNDGIAMANHRMEDAPTYRYSDAGHKVNLSSVHRARMSVNKNPSSLAAPLEAPKPMTALSTKNIPYRERSSVSERSSSSSPVKSTGPPGHRESATQFCLCQPDPKIPRPRNAFILYRQHYQGSVVAQNPGLANPDISKIIGEQWRKLPQETKDEWKALAEEEKARHQQQYPEYRYQPRRYGRDGSSRSLSSGISHNPPGSTICNRCGGRIMNPPASPDTAFSSKRSSQAETEHARGYSVDQTHRGMKFGNHAEPRASGQGQWDESGSRSPDSKRRRTNPHLPFKPDLHRDKSPPGSPYLVQPLAARTDSISARAIAQTMQAPRGLRSVKEHPNPDPSLKLPPLQTTAPLSASQTPVTPFPQEGFSVEAAVMSIPFLNKIKLLAKISPPMSSSFREGTPRHRGPVIAVDGQDTALVKAVTEYLSHALQKEGKFQPHIFEGPGFERRRKGSSEPEDMSDKKIEYFNRISAWQRISEEIKSFVKSEPPRRSSEPASGNDEDGSPKVSPRTIIPKTAGLHISSPPPSSETELEAASSPPESTSISSIPVALVPRYQLTNADAYASMVPIEDSYNLLDHWQWMASLWRGNVGPDITVYVRECEMAEMKQFGGNPVEIRLQDAKTIVVRRAAKFPKEIEEKVLKRLGFELEDYLTQ</sequence>
<dbReference type="InterPro" id="IPR009071">
    <property type="entry name" value="HMG_box_dom"/>
</dbReference>
<evidence type="ECO:0000256" key="3">
    <source>
        <dbReference type="SAM" id="MobiDB-lite"/>
    </source>
</evidence>
<accession>A0ABR4J575</accession>
<dbReference type="Proteomes" id="UP001610335">
    <property type="component" value="Unassembled WGS sequence"/>
</dbReference>
<evidence type="ECO:0000313" key="6">
    <source>
        <dbReference type="Proteomes" id="UP001610335"/>
    </source>
</evidence>